<evidence type="ECO:0000313" key="1">
    <source>
        <dbReference type="EMBL" id="NCI50860.1"/>
    </source>
</evidence>
<dbReference type="RefSeq" id="WP_161819166.1">
    <property type="nucleotide sequence ID" value="NZ_JAACJS010000015.1"/>
</dbReference>
<accession>A0ABW9ZUP3</accession>
<dbReference type="EMBL" id="JAACJS010000015">
    <property type="protein sequence ID" value="NCI50860.1"/>
    <property type="molecule type" value="Genomic_DNA"/>
</dbReference>
<dbReference type="Gene3D" id="3.20.20.190">
    <property type="entry name" value="Phosphatidylinositol (PI) phosphodiesterase"/>
    <property type="match status" value="1"/>
</dbReference>
<reference evidence="1 2" key="1">
    <citation type="submission" date="2020-01" db="EMBL/GenBank/DDBJ databases">
        <title>Genome analysis.</title>
        <authorList>
            <person name="Wu S."/>
            <person name="Wang G."/>
        </authorList>
    </citation>
    <scope>NUCLEOTIDE SEQUENCE [LARGE SCALE GENOMIC DNA]</scope>
    <source>
        <strain evidence="1 2">SYL130</strain>
    </source>
</reference>
<organism evidence="1 2">
    <name type="scientific">Sediminibacterium roseum</name>
    <dbReference type="NCBI Taxonomy" id="1978412"/>
    <lineage>
        <taxon>Bacteria</taxon>
        <taxon>Pseudomonadati</taxon>
        <taxon>Bacteroidota</taxon>
        <taxon>Chitinophagia</taxon>
        <taxon>Chitinophagales</taxon>
        <taxon>Chitinophagaceae</taxon>
        <taxon>Sediminibacterium</taxon>
    </lineage>
</organism>
<name>A0ABW9ZUP3_9BACT</name>
<comment type="caution">
    <text evidence="1">The sequence shown here is derived from an EMBL/GenBank/DDBJ whole genome shotgun (WGS) entry which is preliminary data.</text>
</comment>
<dbReference type="InterPro" id="IPR017946">
    <property type="entry name" value="PLC-like_Pdiesterase_TIM-brl"/>
</dbReference>
<dbReference type="Proteomes" id="UP000753802">
    <property type="component" value="Unassembled WGS sequence"/>
</dbReference>
<gene>
    <name evidence="1" type="ORF">GWC95_13055</name>
</gene>
<dbReference type="SUPFAM" id="SSF51695">
    <property type="entry name" value="PLC-like phosphodiesterases"/>
    <property type="match status" value="1"/>
</dbReference>
<protein>
    <submittedName>
        <fullName evidence="1">Alkaline phosphatase</fullName>
    </submittedName>
</protein>
<keyword evidence="2" id="KW-1185">Reference proteome</keyword>
<evidence type="ECO:0000313" key="2">
    <source>
        <dbReference type="Proteomes" id="UP000753802"/>
    </source>
</evidence>
<dbReference type="Pfam" id="PF13653">
    <property type="entry name" value="GDPD_2"/>
    <property type="match status" value="1"/>
</dbReference>
<sequence>MKTSILAALFFFILSGIVAQPKKYTSANIHAHNDYEHNVPFTDAYNLQLGSIEADVFLINDSLFVSHSLKTLKRDVLLDGAYLSKLNAAVLKNKGLAYTGKDRVLQLLIDLKTDSLHTLNAVVNNIKKYPALLNNPGIRFVITGNQVPAEAFDQYPAYILFDGNLDKPSHQQHLARIGLFSANFAKFSKWKGEGDLPAADLELIRAAIGKAHSLNKQIRFWGVPDTPHTWRIMMDLGVDYINTDKIAELAKFLQ</sequence>
<proteinExistence type="predicted"/>